<sequence length="441" mass="46093">MGYYRSRQGNGFFRESAGALKWAATVVVSALVGAGATLALMPMVRNAQTPLASESSLPTSTSSASKPMSVSVNINDDITQVVKKVEPDVVAVVNYTTTSDFFTQQSQTQESDIGSGVYFYKNGNNAYIVTNNHVVQGGSKVEIVLNTNKQVRATVVGTDPYTDLAVLKVPASTFPGIQPAQFANSDDIQVGEPAIAIGTPMGLDFADTVTSGIVSGDQRMMPVEEPTSDTTLDYQSVIQTDAAINPGNSGGPLLNAAGQVIGINSSKIVEQDFEGMGFAIPSNEVLNVADQIIRTGHALHPALGIEGIDLSSIPSGYLPGNIPVNYGVYVEKVDSSNAKNAGLRTGDVIISIDGKTIQSIADLRTELFTLKPGETVPIVVYRGSQKKTLHVKIGSEESPNTTASGASSQNQAAGNSGQDPFSSGGGSVMPDPFNSTSPFGY</sequence>
<dbReference type="EMBL" id="BSRA01000004">
    <property type="protein sequence ID" value="GLV13217.1"/>
    <property type="molecule type" value="Genomic_DNA"/>
</dbReference>
<gene>
    <name evidence="8" type="primary">degP</name>
    <name evidence="8" type="ORF">Heshes_09010</name>
    <name evidence="9" type="ORF">SAMN04489725_102130</name>
</gene>
<evidence type="ECO:0000256" key="4">
    <source>
        <dbReference type="ARBA" id="ARBA00022825"/>
    </source>
</evidence>
<feature type="transmembrane region" description="Helical" evidence="6">
    <location>
        <begin position="20"/>
        <end position="44"/>
    </location>
</feature>
<evidence type="ECO:0000313" key="8">
    <source>
        <dbReference type="EMBL" id="GLV13217.1"/>
    </source>
</evidence>
<dbReference type="InterPro" id="IPR001478">
    <property type="entry name" value="PDZ"/>
</dbReference>
<dbReference type="SMART" id="SM00228">
    <property type="entry name" value="PDZ"/>
    <property type="match status" value="1"/>
</dbReference>
<dbReference type="Pfam" id="PF13180">
    <property type="entry name" value="PDZ_2"/>
    <property type="match status" value="1"/>
</dbReference>
<dbReference type="STRING" id="89784.SAMN04489725_102130"/>
<keyword evidence="4" id="KW-0720">Serine protease</keyword>
<dbReference type="InterPro" id="IPR036034">
    <property type="entry name" value="PDZ_sf"/>
</dbReference>
<reference evidence="8" key="3">
    <citation type="submission" date="2023-02" db="EMBL/GenBank/DDBJ databases">
        <title>Proposal of a novel subspecies: Alicyclobacillus hesperidum subspecies aegle.</title>
        <authorList>
            <person name="Goto K."/>
            <person name="Fujii T."/>
            <person name="Yasui K."/>
            <person name="Mochida K."/>
            <person name="Kato-Tanaka Y."/>
            <person name="Morohoshi S."/>
            <person name="An S.Y."/>
            <person name="Kasai H."/>
            <person name="Yokota A."/>
        </authorList>
    </citation>
    <scope>NUCLEOTIDE SEQUENCE</scope>
    <source>
        <strain evidence="8">DSM 12766</strain>
    </source>
</reference>
<dbReference type="InterPro" id="IPR043504">
    <property type="entry name" value="Peptidase_S1_PA_chymotrypsin"/>
</dbReference>
<dbReference type="InterPro" id="IPR051201">
    <property type="entry name" value="Chloro_Bact_Ser_Proteases"/>
</dbReference>
<keyword evidence="3" id="KW-0378">Hydrolase</keyword>
<organism evidence="9 10">
    <name type="scientific">Alicyclobacillus hesperidum</name>
    <dbReference type="NCBI Taxonomy" id="89784"/>
    <lineage>
        <taxon>Bacteria</taxon>
        <taxon>Bacillati</taxon>
        <taxon>Bacillota</taxon>
        <taxon>Bacilli</taxon>
        <taxon>Bacillales</taxon>
        <taxon>Alicyclobacillaceae</taxon>
        <taxon>Alicyclobacillus</taxon>
    </lineage>
</organism>
<dbReference type="InterPro" id="IPR009003">
    <property type="entry name" value="Peptidase_S1_PA"/>
</dbReference>
<dbReference type="GO" id="GO:0004252">
    <property type="term" value="F:serine-type endopeptidase activity"/>
    <property type="evidence" value="ECO:0007669"/>
    <property type="project" value="InterPro"/>
</dbReference>
<dbReference type="PANTHER" id="PTHR43343:SF3">
    <property type="entry name" value="PROTEASE DO-LIKE 8, CHLOROPLASTIC"/>
    <property type="match status" value="1"/>
</dbReference>
<evidence type="ECO:0000313" key="10">
    <source>
        <dbReference type="Proteomes" id="UP000182589"/>
    </source>
</evidence>
<name>A0A1H2R1Y2_9BACL</name>
<dbReference type="RefSeq" id="WP_006447159.1">
    <property type="nucleotide sequence ID" value="NZ_BSRA01000004.1"/>
</dbReference>
<dbReference type="Proteomes" id="UP000182589">
    <property type="component" value="Unassembled WGS sequence"/>
</dbReference>
<keyword evidence="6" id="KW-0472">Membrane</keyword>
<dbReference type="Gene3D" id="2.30.42.10">
    <property type="match status" value="1"/>
</dbReference>
<dbReference type="Gene3D" id="2.40.10.10">
    <property type="entry name" value="Trypsin-like serine proteases"/>
    <property type="match status" value="2"/>
</dbReference>
<evidence type="ECO:0000256" key="1">
    <source>
        <dbReference type="ARBA" id="ARBA00010541"/>
    </source>
</evidence>
<feature type="compositionally biased region" description="Low complexity" evidence="5">
    <location>
        <begin position="403"/>
        <end position="418"/>
    </location>
</feature>
<dbReference type="PROSITE" id="PS50106">
    <property type="entry name" value="PDZ"/>
    <property type="match status" value="1"/>
</dbReference>
<dbReference type="Pfam" id="PF13365">
    <property type="entry name" value="Trypsin_2"/>
    <property type="match status" value="1"/>
</dbReference>
<keyword evidence="2 9" id="KW-0645">Protease</keyword>
<keyword evidence="6" id="KW-0812">Transmembrane</keyword>
<evidence type="ECO:0000256" key="5">
    <source>
        <dbReference type="SAM" id="MobiDB-lite"/>
    </source>
</evidence>
<dbReference type="EMBL" id="FNOJ01000002">
    <property type="protein sequence ID" value="SDW13345.1"/>
    <property type="molecule type" value="Genomic_DNA"/>
</dbReference>
<dbReference type="GO" id="GO:0006508">
    <property type="term" value="P:proteolysis"/>
    <property type="evidence" value="ECO:0007669"/>
    <property type="project" value="UniProtKB-KW"/>
</dbReference>
<reference evidence="9" key="1">
    <citation type="submission" date="2016-10" db="EMBL/GenBank/DDBJ databases">
        <authorList>
            <person name="de Groot N.N."/>
        </authorList>
    </citation>
    <scope>NUCLEOTIDE SEQUENCE [LARGE SCALE GENOMIC DNA]</scope>
    <source>
        <strain evidence="9">DSM 12489</strain>
    </source>
</reference>
<dbReference type="PRINTS" id="PR00834">
    <property type="entry name" value="PROTEASES2C"/>
</dbReference>
<proteinExistence type="inferred from homology"/>
<keyword evidence="10" id="KW-1185">Reference proteome</keyword>
<comment type="similarity">
    <text evidence="1">Belongs to the peptidase S1C family.</text>
</comment>
<dbReference type="InterPro" id="IPR001940">
    <property type="entry name" value="Peptidase_S1C"/>
</dbReference>
<evidence type="ECO:0000256" key="3">
    <source>
        <dbReference type="ARBA" id="ARBA00022801"/>
    </source>
</evidence>
<dbReference type="Proteomes" id="UP001157137">
    <property type="component" value="Unassembled WGS sequence"/>
</dbReference>
<dbReference type="AlphaFoldDB" id="A0A1H2R1Y2"/>
<evidence type="ECO:0000256" key="2">
    <source>
        <dbReference type="ARBA" id="ARBA00022670"/>
    </source>
</evidence>
<protein>
    <submittedName>
        <fullName evidence="8">Endopeptidase</fullName>
    </submittedName>
    <submittedName>
        <fullName evidence="9">Serine protease Do</fullName>
    </submittedName>
</protein>
<keyword evidence="6" id="KW-1133">Transmembrane helix</keyword>
<evidence type="ECO:0000259" key="7">
    <source>
        <dbReference type="PROSITE" id="PS50106"/>
    </source>
</evidence>
<feature type="domain" description="PDZ" evidence="7">
    <location>
        <begin position="307"/>
        <end position="384"/>
    </location>
</feature>
<evidence type="ECO:0000313" key="9">
    <source>
        <dbReference type="EMBL" id="SDW13345.1"/>
    </source>
</evidence>
<feature type="region of interest" description="Disordered" evidence="5">
    <location>
        <begin position="394"/>
        <end position="441"/>
    </location>
</feature>
<dbReference type="PANTHER" id="PTHR43343">
    <property type="entry name" value="PEPTIDASE S12"/>
    <property type="match status" value="1"/>
</dbReference>
<accession>A0A1H2R1Y2</accession>
<evidence type="ECO:0000256" key="6">
    <source>
        <dbReference type="SAM" id="Phobius"/>
    </source>
</evidence>
<dbReference type="SUPFAM" id="SSF50494">
    <property type="entry name" value="Trypsin-like serine proteases"/>
    <property type="match status" value="1"/>
</dbReference>
<dbReference type="SUPFAM" id="SSF50156">
    <property type="entry name" value="PDZ domain-like"/>
    <property type="match status" value="1"/>
</dbReference>
<reference evidence="10" key="2">
    <citation type="submission" date="2016-10" db="EMBL/GenBank/DDBJ databases">
        <authorList>
            <person name="Varghese N."/>
        </authorList>
    </citation>
    <scope>NUCLEOTIDE SEQUENCE [LARGE SCALE GENOMIC DNA]</scope>
    <source>
        <strain evidence="10">DSM 12489</strain>
    </source>
</reference>